<dbReference type="Pfam" id="PF07479">
    <property type="entry name" value="NAD_Gly3P_dh_C"/>
    <property type="match status" value="1"/>
</dbReference>
<comment type="subunit">
    <text evidence="4">Homodimer.</text>
</comment>
<dbReference type="InParanoid" id="B4JRB9"/>
<dbReference type="GO" id="GO:0051287">
    <property type="term" value="F:NAD binding"/>
    <property type="evidence" value="ECO:0007669"/>
    <property type="project" value="UniProtKB-UniRule"/>
</dbReference>
<proteinExistence type="inferred from homology"/>
<gene>
    <name evidence="14" type="primary">Dgri\GH20384</name>
    <name evidence="14" type="ORF">Dgri_GH20384</name>
</gene>
<dbReference type="HOGENOM" id="CLU_033449_2_2_1"/>
<dbReference type="SUPFAM" id="SSF48179">
    <property type="entry name" value="6-phosphogluconate dehydrogenase C-terminal domain-like"/>
    <property type="match status" value="1"/>
</dbReference>
<dbReference type="InterPro" id="IPR036291">
    <property type="entry name" value="NAD(P)-bd_dom_sf"/>
</dbReference>
<dbReference type="GO" id="GO:0005975">
    <property type="term" value="P:carbohydrate metabolic process"/>
    <property type="evidence" value="ECO:0007669"/>
    <property type="project" value="InterPro"/>
</dbReference>
<dbReference type="PhylomeDB" id="B4JRB9"/>
<feature type="binding site" evidence="9">
    <location>
        <position position="154"/>
    </location>
    <ligand>
        <name>NAD(+)</name>
        <dbReference type="ChEBI" id="CHEBI:57540"/>
    </ligand>
</feature>
<dbReference type="Pfam" id="PF01210">
    <property type="entry name" value="NAD_Gly3P_dh_N"/>
    <property type="match status" value="1"/>
</dbReference>
<dbReference type="STRING" id="7222.B4JRB9"/>
<dbReference type="PRINTS" id="PR00077">
    <property type="entry name" value="GPDHDRGNASE"/>
</dbReference>
<evidence type="ECO:0000256" key="3">
    <source>
        <dbReference type="ARBA" id="ARBA00011009"/>
    </source>
</evidence>
<dbReference type="InterPro" id="IPR017751">
    <property type="entry name" value="G3P_DH_NAD-dep_euk"/>
</dbReference>
<comment type="similarity">
    <text evidence="3 10">Belongs to the NAD-dependent glycerol-3-phosphate dehydrogenase family.</text>
</comment>
<dbReference type="SUPFAM" id="SSF51735">
    <property type="entry name" value="NAD(P)-binding Rossmann-fold domains"/>
    <property type="match status" value="1"/>
</dbReference>
<keyword evidence="15" id="KW-1185">Reference proteome</keyword>
<dbReference type="NCBIfam" id="TIGR03376">
    <property type="entry name" value="glycerol3P_DH"/>
    <property type="match status" value="1"/>
</dbReference>
<evidence type="ECO:0000256" key="2">
    <source>
        <dbReference type="ARBA" id="ARBA00005192"/>
    </source>
</evidence>
<dbReference type="GO" id="GO:0046168">
    <property type="term" value="P:glycerol-3-phosphate catabolic process"/>
    <property type="evidence" value="ECO:0007669"/>
    <property type="project" value="UniProtKB-UniRule"/>
</dbReference>
<dbReference type="InterPro" id="IPR013328">
    <property type="entry name" value="6PGD_dom2"/>
</dbReference>
<dbReference type="InterPro" id="IPR006168">
    <property type="entry name" value="G3P_DH_NAD-dep"/>
</dbReference>
<dbReference type="PANTHER" id="PTHR11728:SF8">
    <property type="entry name" value="GLYCEROL-3-PHOSPHATE DEHYDROGENASE [NAD(+)]-RELATED"/>
    <property type="match status" value="1"/>
</dbReference>
<evidence type="ECO:0000256" key="1">
    <source>
        <dbReference type="ARBA" id="ARBA00005189"/>
    </source>
</evidence>
<feature type="domain" description="Glycerol-3-phosphate dehydrogenase NAD-dependent C-terminal" evidence="13">
    <location>
        <begin position="194"/>
        <end position="339"/>
    </location>
</feature>
<dbReference type="AlphaFoldDB" id="B4JRB9"/>
<reference evidence="14 15" key="1">
    <citation type="journal article" date="2007" name="Nature">
        <title>Evolution of genes and genomes on the Drosophila phylogeny.</title>
        <authorList>
            <consortium name="Drosophila 12 Genomes Consortium"/>
            <person name="Clark A.G."/>
            <person name="Eisen M.B."/>
            <person name="Smith D.R."/>
            <person name="Bergman C.M."/>
            <person name="Oliver B."/>
            <person name="Markow T.A."/>
            <person name="Kaufman T.C."/>
            <person name="Kellis M."/>
            <person name="Gelbart W."/>
            <person name="Iyer V.N."/>
            <person name="Pollard D.A."/>
            <person name="Sackton T.B."/>
            <person name="Larracuente A.M."/>
            <person name="Singh N.D."/>
            <person name="Abad J.P."/>
            <person name="Abt D.N."/>
            <person name="Adryan B."/>
            <person name="Aguade M."/>
            <person name="Akashi H."/>
            <person name="Anderson W.W."/>
            <person name="Aquadro C.F."/>
            <person name="Ardell D.H."/>
            <person name="Arguello R."/>
            <person name="Artieri C.G."/>
            <person name="Barbash D.A."/>
            <person name="Barker D."/>
            <person name="Barsanti P."/>
            <person name="Batterham P."/>
            <person name="Batzoglou S."/>
            <person name="Begun D."/>
            <person name="Bhutkar A."/>
            <person name="Blanco E."/>
            <person name="Bosak S.A."/>
            <person name="Bradley R.K."/>
            <person name="Brand A.D."/>
            <person name="Brent M.R."/>
            <person name="Brooks A.N."/>
            <person name="Brown R.H."/>
            <person name="Butlin R.K."/>
            <person name="Caggese C."/>
            <person name="Calvi B.R."/>
            <person name="Bernardo de Carvalho A."/>
            <person name="Caspi A."/>
            <person name="Castrezana S."/>
            <person name="Celniker S.E."/>
            <person name="Chang J.L."/>
            <person name="Chapple C."/>
            <person name="Chatterji S."/>
            <person name="Chinwalla A."/>
            <person name="Civetta A."/>
            <person name="Clifton S.W."/>
            <person name="Comeron J.M."/>
            <person name="Costello J.C."/>
            <person name="Coyne J.A."/>
            <person name="Daub J."/>
            <person name="David R.G."/>
            <person name="Delcher A.L."/>
            <person name="Delehaunty K."/>
            <person name="Do C.B."/>
            <person name="Ebling H."/>
            <person name="Edwards K."/>
            <person name="Eickbush T."/>
            <person name="Evans J.D."/>
            <person name="Filipski A."/>
            <person name="Findeiss S."/>
            <person name="Freyhult E."/>
            <person name="Fulton L."/>
            <person name="Fulton R."/>
            <person name="Garcia A.C."/>
            <person name="Gardiner A."/>
            <person name="Garfield D.A."/>
            <person name="Garvin B.E."/>
            <person name="Gibson G."/>
            <person name="Gilbert D."/>
            <person name="Gnerre S."/>
            <person name="Godfrey J."/>
            <person name="Good R."/>
            <person name="Gotea V."/>
            <person name="Gravely B."/>
            <person name="Greenberg A.J."/>
            <person name="Griffiths-Jones S."/>
            <person name="Gross S."/>
            <person name="Guigo R."/>
            <person name="Gustafson E.A."/>
            <person name="Haerty W."/>
            <person name="Hahn M.W."/>
            <person name="Halligan D.L."/>
            <person name="Halpern A.L."/>
            <person name="Halter G.M."/>
            <person name="Han M.V."/>
            <person name="Heger A."/>
            <person name="Hillier L."/>
            <person name="Hinrichs A.S."/>
            <person name="Holmes I."/>
            <person name="Hoskins R.A."/>
            <person name="Hubisz M.J."/>
            <person name="Hultmark D."/>
            <person name="Huntley M.A."/>
            <person name="Jaffe D.B."/>
            <person name="Jagadeeshan S."/>
            <person name="Jeck W.R."/>
            <person name="Johnson J."/>
            <person name="Jones C.D."/>
            <person name="Jordan W.C."/>
            <person name="Karpen G.H."/>
            <person name="Kataoka E."/>
            <person name="Keightley P.D."/>
            <person name="Kheradpour P."/>
            <person name="Kirkness E.F."/>
            <person name="Koerich L.B."/>
            <person name="Kristiansen K."/>
            <person name="Kudrna D."/>
            <person name="Kulathinal R.J."/>
            <person name="Kumar S."/>
            <person name="Kwok R."/>
            <person name="Lander E."/>
            <person name="Langley C.H."/>
            <person name="Lapoint R."/>
            <person name="Lazzaro B.P."/>
            <person name="Lee S.J."/>
            <person name="Levesque L."/>
            <person name="Li R."/>
            <person name="Lin C.F."/>
            <person name="Lin M.F."/>
            <person name="Lindblad-Toh K."/>
            <person name="Llopart A."/>
            <person name="Long M."/>
            <person name="Low L."/>
            <person name="Lozovsky E."/>
            <person name="Lu J."/>
            <person name="Luo M."/>
            <person name="Machado C.A."/>
            <person name="Makalowski W."/>
            <person name="Marzo M."/>
            <person name="Matsuda M."/>
            <person name="Matzkin L."/>
            <person name="McAllister B."/>
            <person name="McBride C.S."/>
            <person name="McKernan B."/>
            <person name="McKernan K."/>
            <person name="Mendez-Lago M."/>
            <person name="Minx P."/>
            <person name="Mollenhauer M.U."/>
            <person name="Montooth K."/>
            <person name="Mount S.M."/>
            <person name="Mu X."/>
            <person name="Myers E."/>
            <person name="Negre B."/>
            <person name="Newfeld S."/>
            <person name="Nielsen R."/>
            <person name="Noor M.A."/>
            <person name="O'Grady P."/>
            <person name="Pachter L."/>
            <person name="Papaceit M."/>
            <person name="Parisi M.J."/>
            <person name="Parisi M."/>
            <person name="Parts L."/>
            <person name="Pedersen J.S."/>
            <person name="Pesole G."/>
            <person name="Phillippy A.M."/>
            <person name="Ponting C.P."/>
            <person name="Pop M."/>
            <person name="Porcelli D."/>
            <person name="Powell J.R."/>
            <person name="Prohaska S."/>
            <person name="Pruitt K."/>
            <person name="Puig M."/>
            <person name="Quesneville H."/>
            <person name="Ram K.R."/>
            <person name="Rand D."/>
            <person name="Rasmussen M.D."/>
            <person name="Reed L.K."/>
            <person name="Reenan R."/>
            <person name="Reily A."/>
            <person name="Remington K.A."/>
            <person name="Rieger T.T."/>
            <person name="Ritchie M.G."/>
            <person name="Robin C."/>
            <person name="Rogers Y.H."/>
            <person name="Rohde C."/>
            <person name="Rozas J."/>
            <person name="Rubenfield M.J."/>
            <person name="Ruiz A."/>
            <person name="Russo S."/>
            <person name="Salzberg S.L."/>
            <person name="Sanchez-Gracia A."/>
            <person name="Saranga D.J."/>
            <person name="Sato H."/>
            <person name="Schaeffer S.W."/>
            <person name="Schatz M.C."/>
            <person name="Schlenke T."/>
            <person name="Schwartz R."/>
            <person name="Segarra C."/>
            <person name="Singh R.S."/>
            <person name="Sirot L."/>
            <person name="Sirota M."/>
            <person name="Sisneros N.B."/>
            <person name="Smith C.D."/>
            <person name="Smith T.F."/>
            <person name="Spieth J."/>
            <person name="Stage D.E."/>
            <person name="Stark A."/>
            <person name="Stephan W."/>
            <person name="Strausberg R.L."/>
            <person name="Strempel S."/>
            <person name="Sturgill D."/>
            <person name="Sutton G."/>
            <person name="Sutton G.G."/>
            <person name="Tao W."/>
            <person name="Teichmann S."/>
            <person name="Tobari Y.N."/>
            <person name="Tomimura Y."/>
            <person name="Tsolas J.M."/>
            <person name="Valente V.L."/>
            <person name="Venter E."/>
            <person name="Venter J.C."/>
            <person name="Vicario S."/>
            <person name="Vieira F.G."/>
            <person name="Vilella A.J."/>
            <person name="Villasante A."/>
            <person name="Walenz B."/>
            <person name="Wang J."/>
            <person name="Wasserman M."/>
            <person name="Watts T."/>
            <person name="Wilson D."/>
            <person name="Wilson R.K."/>
            <person name="Wing R.A."/>
            <person name="Wolfner M.F."/>
            <person name="Wong A."/>
            <person name="Wong G.K."/>
            <person name="Wu C.I."/>
            <person name="Wu G."/>
            <person name="Yamamoto D."/>
            <person name="Yang H.P."/>
            <person name="Yang S.P."/>
            <person name="Yorke J.A."/>
            <person name="Yoshida K."/>
            <person name="Zdobnov E."/>
            <person name="Zhang P."/>
            <person name="Zhang Y."/>
            <person name="Zimin A.V."/>
            <person name="Baldwin J."/>
            <person name="Abdouelleil A."/>
            <person name="Abdulkadir J."/>
            <person name="Abebe A."/>
            <person name="Abera B."/>
            <person name="Abreu J."/>
            <person name="Acer S.C."/>
            <person name="Aftuck L."/>
            <person name="Alexander A."/>
            <person name="An P."/>
            <person name="Anderson E."/>
            <person name="Anderson S."/>
            <person name="Arachi H."/>
            <person name="Azer M."/>
            <person name="Bachantsang P."/>
            <person name="Barry A."/>
            <person name="Bayul T."/>
            <person name="Berlin A."/>
            <person name="Bessette D."/>
            <person name="Bloom T."/>
            <person name="Blye J."/>
            <person name="Boguslavskiy L."/>
            <person name="Bonnet C."/>
            <person name="Boukhgalter B."/>
            <person name="Bourzgui I."/>
            <person name="Brown A."/>
            <person name="Cahill P."/>
            <person name="Channer S."/>
            <person name="Cheshatsang Y."/>
            <person name="Chuda L."/>
            <person name="Citroen M."/>
            <person name="Collymore A."/>
            <person name="Cooke P."/>
            <person name="Costello M."/>
            <person name="D'Aco K."/>
            <person name="Daza R."/>
            <person name="De Haan G."/>
            <person name="DeGray S."/>
            <person name="DeMaso C."/>
            <person name="Dhargay N."/>
            <person name="Dooley K."/>
            <person name="Dooley E."/>
            <person name="Doricent M."/>
            <person name="Dorje P."/>
            <person name="Dorjee K."/>
            <person name="Dupes A."/>
            <person name="Elong R."/>
            <person name="Falk J."/>
            <person name="Farina A."/>
            <person name="Faro S."/>
            <person name="Ferguson D."/>
            <person name="Fisher S."/>
            <person name="Foley C.D."/>
            <person name="Franke A."/>
            <person name="Friedrich D."/>
            <person name="Gadbois L."/>
            <person name="Gearin G."/>
            <person name="Gearin C.R."/>
            <person name="Giannoukos G."/>
            <person name="Goode T."/>
            <person name="Graham J."/>
            <person name="Grandbois E."/>
            <person name="Grewal S."/>
            <person name="Gyaltsen K."/>
            <person name="Hafez N."/>
            <person name="Hagos B."/>
            <person name="Hall J."/>
            <person name="Henson C."/>
            <person name="Hollinger A."/>
            <person name="Honan T."/>
            <person name="Huard M.D."/>
            <person name="Hughes L."/>
            <person name="Hurhula B."/>
            <person name="Husby M.E."/>
            <person name="Kamat A."/>
            <person name="Kanga B."/>
            <person name="Kashin S."/>
            <person name="Khazanovich D."/>
            <person name="Kisner P."/>
            <person name="Lance K."/>
            <person name="Lara M."/>
            <person name="Lee W."/>
            <person name="Lennon N."/>
            <person name="Letendre F."/>
            <person name="LeVine R."/>
            <person name="Lipovsky A."/>
            <person name="Liu X."/>
            <person name="Liu J."/>
            <person name="Liu S."/>
            <person name="Lokyitsang T."/>
            <person name="Lokyitsang Y."/>
            <person name="Lubonja R."/>
            <person name="Lui A."/>
            <person name="MacDonald P."/>
            <person name="Magnisalis V."/>
            <person name="Maru K."/>
            <person name="Matthews C."/>
            <person name="McCusker W."/>
            <person name="McDonough S."/>
            <person name="Mehta T."/>
            <person name="Meldrim J."/>
            <person name="Meneus L."/>
            <person name="Mihai O."/>
            <person name="Mihalev A."/>
            <person name="Mihova T."/>
            <person name="Mittelman R."/>
            <person name="Mlenga V."/>
            <person name="Montmayeur A."/>
            <person name="Mulrain L."/>
            <person name="Navidi A."/>
            <person name="Naylor J."/>
            <person name="Negash T."/>
            <person name="Nguyen T."/>
            <person name="Nguyen N."/>
            <person name="Nicol R."/>
            <person name="Norbu C."/>
            <person name="Norbu N."/>
            <person name="Novod N."/>
            <person name="O'Neill B."/>
            <person name="Osman S."/>
            <person name="Markiewicz E."/>
            <person name="Oyono O.L."/>
            <person name="Patti C."/>
            <person name="Phunkhang P."/>
            <person name="Pierre F."/>
            <person name="Priest M."/>
            <person name="Raghuraman S."/>
            <person name="Rege F."/>
            <person name="Reyes R."/>
            <person name="Rise C."/>
            <person name="Rogov P."/>
            <person name="Ross K."/>
            <person name="Ryan E."/>
            <person name="Settipalli S."/>
            <person name="Shea T."/>
            <person name="Sherpa N."/>
            <person name="Shi L."/>
            <person name="Shih D."/>
            <person name="Sparrow T."/>
            <person name="Spaulding J."/>
            <person name="Stalker J."/>
            <person name="Stange-Thomann N."/>
            <person name="Stavropoulos S."/>
            <person name="Stone C."/>
            <person name="Strader C."/>
            <person name="Tesfaye S."/>
            <person name="Thomson T."/>
            <person name="Thoulutsang Y."/>
            <person name="Thoulutsang D."/>
            <person name="Topham K."/>
            <person name="Topping I."/>
            <person name="Tsamla T."/>
            <person name="Vassiliev H."/>
            <person name="Vo A."/>
            <person name="Wangchuk T."/>
            <person name="Wangdi T."/>
            <person name="Weiand M."/>
            <person name="Wilkinson J."/>
            <person name="Wilson A."/>
            <person name="Yadav S."/>
            <person name="Young G."/>
            <person name="Yu Q."/>
            <person name="Zembek L."/>
            <person name="Zhong D."/>
            <person name="Zimmer A."/>
            <person name="Zwirko Z."/>
            <person name="Jaffe D.B."/>
            <person name="Alvarez P."/>
            <person name="Brockman W."/>
            <person name="Butler J."/>
            <person name="Chin C."/>
            <person name="Gnerre S."/>
            <person name="Grabherr M."/>
            <person name="Kleber M."/>
            <person name="Mauceli E."/>
            <person name="MacCallum I."/>
        </authorList>
    </citation>
    <scope>NUCLEOTIDE SEQUENCE [LARGE SCALE GENOMIC DNA]</scope>
    <source>
        <strain evidence="15">Tucson 15287-2541.00</strain>
    </source>
</reference>
<dbReference type="SMR" id="B4JRB9"/>
<dbReference type="InterPro" id="IPR011128">
    <property type="entry name" value="G3P_DH_NAD-dep_N"/>
</dbReference>
<dbReference type="Proteomes" id="UP000001070">
    <property type="component" value="Unassembled WGS sequence"/>
</dbReference>
<evidence type="ECO:0000256" key="4">
    <source>
        <dbReference type="ARBA" id="ARBA00011738"/>
    </source>
</evidence>
<dbReference type="GO" id="GO:0141152">
    <property type="term" value="F:glycerol-3-phosphate dehydrogenase (NAD+) activity"/>
    <property type="evidence" value="ECO:0007669"/>
    <property type="project" value="UniProtKB-UniRule"/>
</dbReference>
<dbReference type="GO" id="GO:0005829">
    <property type="term" value="C:cytosol"/>
    <property type="evidence" value="ECO:0007669"/>
    <property type="project" value="TreeGrafter"/>
</dbReference>
<evidence type="ECO:0000313" key="15">
    <source>
        <dbReference type="Proteomes" id="UP000001070"/>
    </source>
</evidence>
<evidence type="ECO:0000256" key="10">
    <source>
        <dbReference type="RuleBase" id="RU000437"/>
    </source>
</evidence>
<feature type="active site" description="Proton acceptor" evidence="8">
    <location>
        <position position="205"/>
    </location>
</feature>
<keyword evidence="6 9" id="KW-0520">NAD</keyword>
<dbReference type="Gene3D" id="3.40.50.720">
    <property type="entry name" value="NAD(P)-binding Rossmann-like Domain"/>
    <property type="match status" value="1"/>
</dbReference>
<evidence type="ECO:0000256" key="11">
    <source>
        <dbReference type="RuleBase" id="RU361243"/>
    </source>
</evidence>
<comment type="pathway">
    <text evidence="1">Lipid metabolism.</text>
</comment>
<comment type="pathway">
    <text evidence="2">Phospholipid metabolism; alpha-glycerophosphate cycle.</text>
</comment>
<dbReference type="EMBL" id="CH916373">
    <property type="protein sequence ID" value="EDV94309.1"/>
    <property type="molecule type" value="Genomic_DNA"/>
</dbReference>
<feature type="binding site" evidence="9">
    <location>
        <position position="296"/>
    </location>
    <ligand>
        <name>NAD(+)</name>
        <dbReference type="ChEBI" id="CHEBI:57540"/>
    </ligand>
</feature>
<evidence type="ECO:0000256" key="6">
    <source>
        <dbReference type="ARBA" id="ARBA00023027"/>
    </source>
</evidence>
<evidence type="ECO:0000256" key="9">
    <source>
        <dbReference type="PIRSR" id="PIRSR000114-3"/>
    </source>
</evidence>
<evidence type="ECO:0000256" key="7">
    <source>
        <dbReference type="ARBA" id="ARBA00048683"/>
    </source>
</evidence>
<evidence type="ECO:0000259" key="13">
    <source>
        <dbReference type="Pfam" id="PF07479"/>
    </source>
</evidence>
<evidence type="ECO:0000313" key="14">
    <source>
        <dbReference type="EMBL" id="EDV94309.1"/>
    </source>
</evidence>
<dbReference type="GO" id="GO:0006650">
    <property type="term" value="P:glycerophospholipid metabolic process"/>
    <property type="evidence" value="ECO:0007669"/>
    <property type="project" value="UniProtKB-UniPathway"/>
</dbReference>
<feature type="domain" description="Glycerol-3-phosphate dehydrogenase NAD-dependent N-terminal" evidence="12">
    <location>
        <begin position="6"/>
        <end position="174"/>
    </location>
</feature>
<dbReference type="OMA" id="WEMSELM"/>
<evidence type="ECO:0000259" key="12">
    <source>
        <dbReference type="Pfam" id="PF01210"/>
    </source>
</evidence>
<organism evidence="15">
    <name type="scientific">Drosophila grimshawi</name>
    <name type="common">Hawaiian fruit fly</name>
    <name type="synonym">Idiomyia grimshawi</name>
    <dbReference type="NCBI Taxonomy" id="7222"/>
    <lineage>
        <taxon>Eukaryota</taxon>
        <taxon>Metazoa</taxon>
        <taxon>Ecdysozoa</taxon>
        <taxon>Arthropoda</taxon>
        <taxon>Hexapoda</taxon>
        <taxon>Insecta</taxon>
        <taxon>Pterygota</taxon>
        <taxon>Neoptera</taxon>
        <taxon>Endopterygota</taxon>
        <taxon>Diptera</taxon>
        <taxon>Brachycera</taxon>
        <taxon>Muscomorpha</taxon>
        <taxon>Ephydroidea</taxon>
        <taxon>Drosophilidae</taxon>
        <taxon>Drosophila</taxon>
        <taxon>Hawaiian Drosophila</taxon>
    </lineage>
</organism>
<dbReference type="Gene3D" id="1.10.1040.10">
    <property type="entry name" value="N-(1-d-carboxylethyl)-l-norvaline Dehydrogenase, domain 2"/>
    <property type="match status" value="1"/>
</dbReference>
<evidence type="ECO:0000256" key="8">
    <source>
        <dbReference type="PIRSR" id="PIRSR000114-1"/>
    </source>
</evidence>
<dbReference type="FunFam" id="1.10.1040.10:FF:000004">
    <property type="entry name" value="Glycerol-3-phosphate dehydrogenase [NAD(+)]"/>
    <property type="match status" value="1"/>
</dbReference>
<dbReference type="GO" id="GO:0042803">
    <property type="term" value="F:protein homodimerization activity"/>
    <property type="evidence" value="ECO:0007669"/>
    <property type="project" value="InterPro"/>
</dbReference>
<dbReference type="InterPro" id="IPR008927">
    <property type="entry name" value="6-PGluconate_DH-like_C_sf"/>
</dbReference>
<dbReference type="UniPathway" id="UPA00086"/>
<protein>
    <recommendedName>
        <fullName evidence="11">Glycerol-3-phosphate dehydrogenase [NAD(+)]</fullName>
        <ecNumber evidence="11">1.1.1.8</ecNumber>
    </recommendedName>
</protein>
<dbReference type="InterPro" id="IPR006109">
    <property type="entry name" value="G3P_DH_NAD-dep_C"/>
</dbReference>
<comment type="catalytic activity">
    <reaction evidence="7 11">
        <text>sn-glycerol 3-phosphate + NAD(+) = dihydroxyacetone phosphate + NADH + H(+)</text>
        <dbReference type="Rhea" id="RHEA:11092"/>
        <dbReference type="ChEBI" id="CHEBI:15378"/>
        <dbReference type="ChEBI" id="CHEBI:57540"/>
        <dbReference type="ChEBI" id="CHEBI:57597"/>
        <dbReference type="ChEBI" id="CHEBI:57642"/>
        <dbReference type="ChEBI" id="CHEBI:57945"/>
        <dbReference type="EC" id="1.1.1.8"/>
    </reaction>
</comment>
<evidence type="ECO:0000256" key="5">
    <source>
        <dbReference type="ARBA" id="ARBA00023002"/>
    </source>
</evidence>
<dbReference type="PIRSF" id="PIRSF000114">
    <property type="entry name" value="Glycerol-3-P_dh"/>
    <property type="match status" value="1"/>
</dbReference>
<name>B4JRB9_DROGR</name>
<dbReference type="OrthoDB" id="10263760at2759"/>
<dbReference type="PANTHER" id="PTHR11728">
    <property type="entry name" value="GLYCEROL-3-PHOSPHATE DEHYDROGENASE"/>
    <property type="match status" value="1"/>
</dbReference>
<accession>B4JRB9</accession>
<keyword evidence="5 10" id="KW-0560">Oxidoreductase</keyword>
<sequence>MPKGKKVCIIGAEGWGSAISTAVCKNVLNGKYDSRVHIYVYDELVRSQYLSNLMNEQHENIKYLPGIRLPKNLIAVNDLLEAAQSADILIFATPHGYVKSYCNILEDYVKPTAYAVSLVKGLEHTRDGELNLYSHTIAERLQIPCYSMMNANSAMEMAQGKLCEMTVGCDNDAHAKELITLFQTENCMVFIMDDVVGVELCNTLKDLVALSAGFIDGLRLGENARVACLHLGLKEMIRFIKNFNPTTKVSTFFESCGIANSVVSSFADKNVTFANNFVTSRKTIQEIEANLLNGRKLLGPIIAEEIYAYLEHKGMQKMYPLFSVIHRICQMEVSPQAIIDTLRHHPDMR</sequence>
<dbReference type="EC" id="1.1.1.8" evidence="11"/>